<comment type="caution">
    <text evidence="1">The sequence shown here is derived from an EMBL/GenBank/DDBJ whole genome shotgun (WGS) entry which is preliminary data.</text>
</comment>
<name>A0AB73LMC1_9LEPT</name>
<proteinExistence type="predicted"/>
<reference evidence="1 2" key="1">
    <citation type="submission" date="2017-01" db="EMBL/GenBank/DDBJ databases">
        <title>Comparative genomic analysis of Brazilian Leptospira santarosai.</title>
        <authorList>
            <person name="Moreno L.Z."/>
            <person name="Miraglia F."/>
            <person name="Kremer F.S."/>
            <person name="Eslabao M.R."/>
            <person name="Lilenbaum W."/>
            <person name="Dellagostin O.A."/>
            <person name="Moreno A.M."/>
        </authorList>
    </citation>
    <scope>NUCLEOTIDE SEQUENCE [LARGE SCALE GENOMIC DNA]</scope>
    <source>
        <strain evidence="1 2">M52/8-19</strain>
    </source>
</reference>
<accession>A0AB73LMC1</accession>
<organism evidence="1 2">
    <name type="scientific">Leptospira santarosai</name>
    <dbReference type="NCBI Taxonomy" id="28183"/>
    <lineage>
        <taxon>Bacteria</taxon>
        <taxon>Pseudomonadati</taxon>
        <taxon>Spirochaetota</taxon>
        <taxon>Spirochaetia</taxon>
        <taxon>Leptospirales</taxon>
        <taxon>Leptospiraceae</taxon>
        <taxon>Leptospira</taxon>
    </lineage>
</organism>
<dbReference type="EMBL" id="MTSU01000008">
    <property type="protein sequence ID" value="ONF92893.1"/>
    <property type="molecule type" value="Genomic_DNA"/>
</dbReference>
<dbReference type="Proteomes" id="UP000189337">
    <property type="component" value="Unassembled WGS sequence"/>
</dbReference>
<sequence>MFGLLKDFIIFKLWIGKGTYWESVPKPNGNGLSSLDAGVPANYVSLNFMEMPFRKCWVWRRRLVFSERVF</sequence>
<evidence type="ECO:0000313" key="2">
    <source>
        <dbReference type="Proteomes" id="UP000189337"/>
    </source>
</evidence>
<dbReference type="AlphaFoldDB" id="A0AB73LMC1"/>
<evidence type="ECO:0000313" key="1">
    <source>
        <dbReference type="EMBL" id="ONF92893.1"/>
    </source>
</evidence>
<protein>
    <submittedName>
        <fullName evidence="1">Uncharacterized protein</fullName>
    </submittedName>
</protein>
<gene>
    <name evidence="1" type="ORF">BWD14_10365</name>
</gene>